<dbReference type="PANTHER" id="PTHR35402">
    <property type="entry name" value="INTEGRAL MEMBRANE PROTEIN-RELATED"/>
    <property type="match status" value="1"/>
</dbReference>
<dbReference type="InterPro" id="IPR056569">
    <property type="entry name" value="ArlJ-like"/>
</dbReference>
<evidence type="ECO:0000256" key="3">
    <source>
        <dbReference type="ARBA" id="ARBA00022692"/>
    </source>
</evidence>
<dbReference type="EMBL" id="APJZ01000005">
    <property type="protein sequence ID" value="EOD42312.1"/>
    <property type="molecule type" value="Genomic_DNA"/>
</dbReference>
<comment type="caution">
    <text evidence="8">The sequence shown here is derived from an EMBL/GenBank/DDBJ whole genome shotgun (WGS) entry which is preliminary data.</text>
</comment>
<organism evidence="8 9">
    <name type="scientific">Nanobsidianus stetteri</name>
    <dbReference type="NCBI Taxonomy" id="1294122"/>
    <lineage>
        <taxon>Archaea</taxon>
        <taxon>Nanobdellota</taxon>
        <taxon>Candidatus Nanoarchaeia</taxon>
        <taxon>Nanoarchaeales</taxon>
        <taxon>Nanopusillaceae</taxon>
        <taxon>Candidatus Nanobsidianus</taxon>
    </lineage>
</organism>
<feature type="domain" description="Type II secretion system protein GspF" evidence="7">
    <location>
        <begin position="110"/>
        <end position="236"/>
    </location>
</feature>
<evidence type="ECO:0000259" key="7">
    <source>
        <dbReference type="Pfam" id="PF00482"/>
    </source>
</evidence>
<evidence type="ECO:0000313" key="8">
    <source>
        <dbReference type="EMBL" id="EOD42312.1"/>
    </source>
</evidence>
<keyword evidence="2" id="KW-1003">Cell membrane</keyword>
<dbReference type="Pfam" id="PF00482">
    <property type="entry name" value="T2SSF"/>
    <property type="match status" value="1"/>
</dbReference>
<comment type="subcellular location">
    <subcellularLocation>
        <location evidence="1">Cell membrane</location>
        <topology evidence="1">Multi-pass membrane protein</topology>
    </subcellularLocation>
</comment>
<dbReference type="InterPro" id="IPR018076">
    <property type="entry name" value="T2SS_GspF_dom"/>
</dbReference>
<feature type="transmembrane region" description="Helical" evidence="6">
    <location>
        <begin position="217"/>
        <end position="241"/>
    </location>
</feature>
<reference evidence="8 9" key="1">
    <citation type="submission" date="2013-02" db="EMBL/GenBank/DDBJ databases">
        <title>Insights into archaeal evolution and symbiosis from the genomes of a Nanoarchaeon and its crenarchaeal host from Yellowstone National Park.</title>
        <authorList>
            <person name="Podar M."/>
            <person name="Makarova K.S."/>
            <person name="Graham D.E."/>
            <person name="Wolf Y.I."/>
            <person name="Koonin E.V."/>
            <person name="Reysenbach A.-L."/>
        </authorList>
    </citation>
    <scope>NUCLEOTIDE SEQUENCE [LARGE SCALE GENOMIC DNA]</scope>
</reference>
<accession>R1E4J2</accession>
<gene>
    <name evidence="8" type="ORF">Nst1_572</name>
</gene>
<evidence type="ECO:0000256" key="4">
    <source>
        <dbReference type="ARBA" id="ARBA00022989"/>
    </source>
</evidence>
<name>R1E4J2_NANST</name>
<dbReference type="GO" id="GO:0005886">
    <property type="term" value="C:plasma membrane"/>
    <property type="evidence" value="ECO:0007669"/>
    <property type="project" value="UniProtKB-SubCell"/>
</dbReference>
<evidence type="ECO:0000256" key="6">
    <source>
        <dbReference type="SAM" id="Phobius"/>
    </source>
</evidence>
<feature type="transmembrane region" description="Helical" evidence="6">
    <location>
        <begin position="34"/>
        <end position="56"/>
    </location>
</feature>
<evidence type="ECO:0000256" key="5">
    <source>
        <dbReference type="ARBA" id="ARBA00023136"/>
    </source>
</evidence>
<keyword evidence="9" id="KW-1185">Reference proteome</keyword>
<evidence type="ECO:0000313" key="9">
    <source>
        <dbReference type="Proteomes" id="UP000053279"/>
    </source>
</evidence>
<evidence type="ECO:0000256" key="1">
    <source>
        <dbReference type="ARBA" id="ARBA00004651"/>
    </source>
</evidence>
<dbReference type="Proteomes" id="UP000053279">
    <property type="component" value="Unassembled WGS sequence"/>
</dbReference>
<feature type="transmembrane region" description="Helical" evidence="6">
    <location>
        <begin position="253"/>
        <end position="274"/>
    </location>
</feature>
<proteinExistence type="predicted"/>
<keyword evidence="4 6" id="KW-1133">Transmembrane helix</keyword>
<evidence type="ECO:0000256" key="2">
    <source>
        <dbReference type="ARBA" id="ARBA00022475"/>
    </source>
</evidence>
<feature type="transmembrane region" description="Helical" evidence="6">
    <location>
        <begin position="106"/>
        <end position="125"/>
    </location>
</feature>
<dbReference type="AlphaFoldDB" id="R1E4J2"/>
<sequence length="282" mass="32030">MVDIFNQFFSGIEKDLLIINSKEDPFKYIYKAKIYSIGISISISILTFFFLLMYNIRVYGSFNPVSPIIFGITAGILGFFGSLLLFKKYPSIEKQNRARKIDNSLYYAVLYMASLVSSGATPKALFELLSKYSEFSEIKKEASDIIYLIDTIGLSLPVALERKAEYSPSKKWASILNGMKSIIVEGGNLEEYLYNEAAKLFEEYKRKIIEYSNNMQVFLEIYITLIIVGVIFIIILTTLMGSIAGTNFQYIEFLQLMSILIILPMGTAMFIILLKAISPFET</sequence>
<dbReference type="PANTHER" id="PTHR35402:SF1">
    <property type="entry name" value="TYPE II SECRETION SYSTEM PROTEIN GSPF DOMAIN-CONTAINING PROTEIN"/>
    <property type="match status" value="1"/>
</dbReference>
<feature type="transmembrane region" description="Helical" evidence="6">
    <location>
        <begin position="68"/>
        <end position="86"/>
    </location>
</feature>
<keyword evidence="3 6" id="KW-0812">Transmembrane</keyword>
<keyword evidence="5 6" id="KW-0472">Membrane</keyword>
<protein>
    <submittedName>
        <fullName evidence="8">Flp pilus assembly protein TadC</fullName>
    </submittedName>
</protein>